<sequence>MNSAYCMVLVINDIAKYETILKKLFDMGIGATSVDSMGMGKFLLESDIKIPFFGTIQQMVEGNRPYNKTVFSVIRTKNVLDEAVAMIKTELHLESETGKGFMFVLPVLDYHGFEEEGSLVED</sequence>
<reference evidence="2" key="1">
    <citation type="submission" date="2017-02" db="EMBL/GenBank/DDBJ databases">
        <authorList>
            <person name="Varghese N."/>
            <person name="Submissions S."/>
        </authorList>
    </citation>
    <scope>NUCLEOTIDE SEQUENCE [LARGE SCALE GENOMIC DNA]</scope>
    <source>
        <strain evidence="2">ATCC 35199</strain>
    </source>
</reference>
<protein>
    <recommendedName>
        <fullName evidence="3">Nitrogen regulatory protein P-II family</fullName>
    </recommendedName>
</protein>
<keyword evidence="2" id="KW-1185">Reference proteome</keyword>
<evidence type="ECO:0000313" key="1">
    <source>
        <dbReference type="EMBL" id="SKB37612.1"/>
    </source>
</evidence>
<dbReference type="RefSeq" id="WP_079589047.1">
    <property type="nucleotide sequence ID" value="NZ_FUYN01000002.1"/>
</dbReference>
<proteinExistence type="predicted"/>
<dbReference type="OrthoDB" id="9810781at2"/>
<dbReference type="InterPro" id="IPR011322">
    <property type="entry name" value="N-reg_PII-like_a/b"/>
</dbReference>
<gene>
    <name evidence="1" type="ORF">SAMN02745120_1131</name>
</gene>
<dbReference type="SUPFAM" id="SSF54913">
    <property type="entry name" value="GlnB-like"/>
    <property type="match status" value="1"/>
</dbReference>
<evidence type="ECO:0000313" key="2">
    <source>
        <dbReference type="Proteomes" id="UP000243406"/>
    </source>
</evidence>
<name>A0A1T5ARL1_9FIRM</name>
<dbReference type="AlphaFoldDB" id="A0A1T5ARL1"/>
<dbReference type="Proteomes" id="UP000243406">
    <property type="component" value="Unassembled WGS sequence"/>
</dbReference>
<organism evidence="1 2">
    <name type="scientific">Acetoanaerobium noterae</name>
    <dbReference type="NCBI Taxonomy" id="745369"/>
    <lineage>
        <taxon>Bacteria</taxon>
        <taxon>Bacillati</taxon>
        <taxon>Bacillota</taxon>
        <taxon>Clostridia</taxon>
        <taxon>Peptostreptococcales</taxon>
        <taxon>Filifactoraceae</taxon>
        <taxon>Acetoanaerobium</taxon>
    </lineage>
</organism>
<dbReference type="EMBL" id="FUYN01000002">
    <property type="protein sequence ID" value="SKB37612.1"/>
    <property type="molecule type" value="Genomic_DNA"/>
</dbReference>
<accession>A0A1T5ARL1</accession>
<evidence type="ECO:0008006" key="3">
    <source>
        <dbReference type="Google" id="ProtNLM"/>
    </source>
</evidence>